<sequence length="261" mass="27882">MITTHHVPGTPCWLDLGAPDVERAADFYRSVFGWEAESPASEDYVLFRLHGKVVAAIGKLTEQGARSAWMVYFNTPDADATTAAVQRLGGTVRIQPVEPMAGGGKMAQVSDPQGAQFAIFEAGADRGLQLVDDPGGLMWLELYTTDAAAAKEFYGTLFNWEYEDILMPDGGGTYSMIGPAGQGQERMLGGLMELEAADLPGGRPYWHPVFHVENCDTVVNSVTGHGGNVQMGPEDAAGVGRLAVCNDQANAEFVVLTPSPM</sequence>
<evidence type="ECO:0000313" key="3">
    <source>
        <dbReference type="Proteomes" id="UP000031419"/>
    </source>
</evidence>
<dbReference type="InterPro" id="IPR004360">
    <property type="entry name" value="Glyas_Fos-R_dOase_dom"/>
</dbReference>
<dbReference type="InterPro" id="IPR037523">
    <property type="entry name" value="VOC_core"/>
</dbReference>
<dbReference type="PANTHER" id="PTHR33993">
    <property type="entry name" value="GLYOXALASE-RELATED"/>
    <property type="match status" value="1"/>
</dbReference>
<feature type="domain" description="VOC" evidence="1">
    <location>
        <begin position="10"/>
        <end position="122"/>
    </location>
</feature>
<feature type="domain" description="VOC" evidence="1">
    <location>
        <begin position="136"/>
        <end position="258"/>
    </location>
</feature>
<reference evidence="2 3" key="1">
    <citation type="submission" date="2014-06" db="EMBL/GenBank/DDBJ databases">
        <title>Saccharopolyspora rectivirgula DSM-43113 Genome sequencing.</title>
        <authorList>
            <person name="Barrera C."/>
            <person name="Millon L."/>
            <person name="Rognon B."/>
            <person name="Zaugg C."/>
            <person name="Monod M."/>
        </authorList>
    </citation>
    <scope>NUCLEOTIDE SEQUENCE [LARGE SCALE GENOMIC DNA]</scope>
    <source>
        <strain evidence="2 3">DSM 43113</strain>
    </source>
</reference>
<evidence type="ECO:0000259" key="1">
    <source>
        <dbReference type="PROSITE" id="PS51819"/>
    </source>
</evidence>
<evidence type="ECO:0000313" key="2">
    <source>
        <dbReference type="EMBL" id="KEI45731.1"/>
    </source>
</evidence>
<dbReference type="EMBL" id="JNVU01000009">
    <property type="protein sequence ID" value="KEI45731.1"/>
    <property type="molecule type" value="Genomic_DNA"/>
</dbReference>
<dbReference type="Pfam" id="PF00903">
    <property type="entry name" value="Glyoxalase"/>
    <property type="match status" value="1"/>
</dbReference>
<dbReference type="Proteomes" id="UP000031419">
    <property type="component" value="Unassembled WGS sequence"/>
</dbReference>
<gene>
    <name evidence="2" type="ORF">GU90_02205</name>
</gene>
<proteinExistence type="predicted"/>
<dbReference type="CDD" id="cd07247">
    <property type="entry name" value="SgaA_N_like"/>
    <property type="match status" value="2"/>
</dbReference>
<dbReference type="PANTHER" id="PTHR33993:SF10">
    <property type="entry name" value="CONSERVED PROTEIN"/>
    <property type="match status" value="1"/>
</dbReference>
<dbReference type="PROSITE" id="PS51819">
    <property type="entry name" value="VOC"/>
    <property type="match status" value="2"/>
</dbReference>
<dbReference type="Gene3D" id="3.10.180.10">
    <property type="entry name" value="2,3-Dihydroxybiphenyl 1,2-Dioxygenase, domain 1"/>
    <property type="match status" value="2"/>
</dbReference>
<comment type="caution">
    <text evidence="2">The sequence shown here is derived from an EMBL/GenBank/DDBJ whole genome shotgun (WGS) entry which is preliminary data.</text>
</comment>
<dbReference type="AlphaFoldDB" id="A0A073B2F4"/>
<dbReference type="InterPro" id="IPR029068">
    <property type="entry name" value="Glyas_Bleomycin-R_OHBP_Dase"/>
</dbReference>
<accession>A0A073B2F4</accession>
<dbReference type="Pfam" id="PF18029">
    <property type="entry name" value="Glyoxalase_6"/>
    <property type="match status" value="1"/>
</dbReference>
<organism evidence="2 3">
    <name type="scientific">Saccharopolyspora rectivirgula</name>
    <dbReference type="NCBI Taxonomy" id="28042"/>
    <lineage>
        <taxon>Bacteria</taxon>
        <taxon>Bacillati</taxon>
        <taxon>Actinomycetota</taxon>
        <taxon>Actinomycetes</taxon>
        <taxon>Pseudonocardiales</taxon>
        <taxon>Pseudonocardiaceae</taxon>
        <taxon>Saccharopolyspora</taxon>
    </lineage>
</organism>
<dbReference type="InterPro" id="IPR041581">
    <property type="entry name" value="Glyoxalase_6"/>
</dbReference>
<dbReference type="InterPro" id="IPR052164">
    <property type="entry name" value="Anthracycline_SecMetBiosynth"/>
</dbReference>
<name>A0A073B2F4_9PSEU</name>
<keyword evidence="3" id="KW-1185">Reference proteome</keyword>
<dbReference type="OrthoDB" id="9793039at2"/>
<dbReference type="eggNOG" id="COG3324">
    <property type="taxonomic scope" value="Bacteria"/>
</dbReference>
<dbReference type="STRING" id="28042.GU90_02205"/>
<protein>
    <submittedName>
        <fullName evidence="2">Hydroxylase</fullName>
    </submittedName>
</protein>
<dbReference type="RefSeq" id="WP_029721554.1">
    <property type="nucleotide sequence ID" value="NZ_JNVU01000009.1"/>
</dbReference>
<dbReference type="SUPFAM" id="SSF54593">
    <property type="entry name" value="Glyoxalase/Bleomycin resistance protein/Dihydroxybiphenyl dioxygenase"/>
    <property type="match status" value="2"/>
</dbReference>